<keyword evidence="3" id="KW-1185">Reference proteome</keyword>
<dbReference type="Pfam" id="PF13315">
    <property type="entry name" value="DUF4085"/>
    <property type="match status" value="1"/>
</dbReference>
<dbReference type="InterPro" id="IPR025144">
    <property type="entry name" value="DUF4085"/>
</dbReference>
<protein>
    <submittedName>
        <fullName evidence="2">DUF4085 family protein</fullName>
    </submittedName>
</protein>
<dbReference type="RefSeq" id="WP_082207811.1">
    <property type="nucleotide sequence ID" value="NZ_BGML01000017.1"/>
</dbReference>
<proteinExistence type="predicted"/>
<reference evidence="2 4" key="2">
    <citation type="submission" date="2019-11" db="EMBL/GenBank/DDBJ databases">
        <title>Draft genome sequences of five Paenibacillus species of dairy origin.</title>
        <authorList>
            <person name="Olajide A.M."/>
            <person name="Chen S."/>
            <person name="Lapointe G."/>
        </authorList>
    </citation>
    <scope>NUCLEOTIDE SEQUENCE [LARGE SCALE GENOMIC DNA]</scope>
    <source>
        <strain evidence="2 4">3CT49</strain>
    </source>
</reference>
<dbReference type="AlphaFoldDB" id="A0A090ZW06"/>
<name>A0A090ZW06_PAEMA</name>
<organism evidence="1 3">
    <name type="scientific">Paenibacillus macerans</name>
    <name type="common">Bacillus macerans</name>
    <dbReference type="NCBI Taxonomy" id="44252"/>
    <lineage>
        <taxon>Bacteria</taxon>
        <taxon>Bacillati</taxon>
        <taxon>Bacillota</taxon>
        <taxon>Bacilli</taxon>
        <taxon>Bacillales</taxon>
        <taxon>Paenibacillaceae</taxon>
        <taxon>Paenibacillus</taxon>
    </lineage>
</organism>
<dbReference type="OrthoDB" id="2563891at2"/>
<comment type="caution">
    <text evidence="1">The sequence shown here is derived from an EMBL/GenBank/DDBJ whole genome shotgun (WGS) entry which is preliminary data.</text>
</comment>
<dbReference type="Proteomes" id="UP000442469">
    <property type="component" value="Unassembled WGS sequence"/>
</dbReference>
<reference evidence="1 3" key="1">
    <citation type="submission" date="2014-04" db="EMBL/GenBank/DDBJ databases">
        <authorList>
            <person name="Bishop-Lilly K.A."/>
            <person name="Broomall S.M."/>
            <person name="Chain P.S."/>
            <person name="Chertkov O."/>
            <person name="Coyne S.R."/>
            <person name="Daligault H.E."/>
            <person name="Davenport K.W."/>
            <person name="Erkkila T."/>
            <person name="Frey K.G."/>
            <person name="Gibbons H.S."/>
            <person name="Gu W."/>
            <person name="Jaissle J."/>
            <person name="Johnson S.L."/>
            <person name="Koroleva G.I."/>
            <person name="Ladner J.T."/>
            <person name="Lo C.-C."/>
            <person name="Minogue T.D."/>
            <person name="Munk C."/>
            <person name="Palacios G.F."/>
            <person name="Redden C.L."/>
            <person name="Rosenzweig C.N."/>
            <person name="Scholz M.B."/>
            <person name="Teshima H."/>
            <person name="Xu Y."/>
        </authorList>
    </citation>
    <scope>NUCLEOTIDE SEQUENCE [LARGE SCALE GENOMIC DNA]</scope>
    <source>
        <strain evidence="1 3">8244</strain>
    </source>
</reference>
<gene>
    <name evidence="1" type="ORF">DJ90_1774</name>
    <name evidence="2" type="ORF">GNQ08_20380</name>
</gene>
<dbReference type="EMBL" id="JMQA01000029">
    <property type="protein sequence ID" value="KFN08326.1"/>
    <property type="molecule type" value="Genomic_DNA"/>
</dbReference>
<dbReference type="HOGENOM" id="CLU_1863192_0_0_9"/>
<dbReference type="PATRIC" id="fig|44252.3.peg.3379"/>
<evidence type="ECO:0000313" key="2">
    <source>
        <dbReference type="EMBL" id="MUG24729.1"/>
    </source>
</evidence>
<evidence type="ECO:0000313" key="3">
    <source>
        <dbReference type="Proteomes" id="UP000029278"/>
    </source>
</evidence>
<dbReference type="Proteomes" id="UP000029278">
    <property type="component" value="Unassembled WGS sequence"/>
</dbReference>
<sequence>MAGLIDEWKQSWDEEWERRCKDYKAYYEAIKPSLPMPVRGLKEKIRFHNAKLIRMTSSADRRVEIVIQECFKEKETRLTFLEVKSLCCDADPVRSLCLYEEVYLLETGLFELCLLLESPETGLNEFSIVASGLDIHT</sequence>
<evidence type="ECO:0000313" key="4">
    <source>
        <dbReference type="Proteomes" id="UP000442469"/>
    </source>
</evidence>
<dbReference type="EMBL" id="WNZZ01000017">
    <property type="protein sequence ID" value="MUG24729.1"/>
    <property type="molecule type" value="Genomic_DNA"/>
</dbReference>
<evidence type="ECO:0000313" key="1">
    <source>
        <dbReference type="EMBL" id="KFN08326.1"/>
    </source>
</evidence>
<accession>A0A090ZW06</accession>